<sequence length="284" mass="29581">MPQRTARAPRQSRTGRPALRWAWVGGLLGLLVGVMIWAPASWLGAAVAQASGGRVIWAATEGSVWRGSATVLLSAGAGSGAPVVLPGRLSWSSHWRGLLPALVLRQDCCMAQPVQALLVPGWRQWQLRLSPDDASGRGAADLGDWPATWLAALGTPWNTLAPSGRVRLQGQDLSLSGHNGTVALSGQLQADFLHMASRLSTLPELGSYRLTVQGPQSGAAGAGPQVTLTTLDGALRLQGQGQLQGGRLRFQGQASAAPDRAGALDNLLNILGRRQGAVALLSVG</sequence>
<accession>A0ACC6P3U6</accession>
<protein>
    <submittedName>
        <fullName evidence="1">Type II secretion system protein N</fullName>
    </submittedName>
</protein>
<dbReference type="EMBL" id="JAWDIE010000016">
    <property type="protein sequence ID" value="MEJ7138870.1"/>
    <property type="molecule type" value="Genomic_DNA"/>
</dbReference>
<dbReference type="Proteomes" id="UP001364695">
    <property type="component" value="Unassembled WGS sequence"/>
</dbReference>
<reference evidence="1" key="1">
    <citation type="submission" date="2023-10" db="EMBL/GenBank/DDBJ databases">
        <title>Amphibacter perezi, gen. nov., sp. nov. a novel taxa of the family Comamonadaceae, class Betaproteobacteria isolated from the skin microbiota of Pelophylax perezi from different populations.</title>
        <authorList>
            <person name="Costa S."/>
            <person name="Proenca D.N."/>
            <person name="Lopes I."/>
            <person name="Morais P.V."/>
        </authorList>
    </citation>
    <scope>NUCLEOTIDE SEQUENCE</scope>
    <source>
        <strain evidence="1">SL12-8</strain>
    </source>
</reference>
<organism evidence="1 2">
    <name type="scientific">Amphibiibacter pelophylacis</name>
    <dbReference type="NCBI Taxonomy" id="1799477"/>
    <lineage>
        <taxon>Bacteria</taxon>
        <taxon>Pseudomonadati</taxon>
        <taxon>Pseudomonadota</taxon>
        <taxon>Betaproteobacteria</taxon>
        <taxon>Burkholderiales</taxon>
        <taxon>Sphaerotilaceae</taxon>
        <taxon>Amphibiibacter</taxon>
    </lineage>
</organism>
<comment type="caution">
    <text evidence="1">The sequence shown here is derived from an EMBL/GenBank/DDBJ whole genome shotgun (WGS) entry which is preliminary data.</text>
</comment>
<proteinExistence type="predicted"/>
<gene>
    <name evidence="1" type="ORF">RV045_10600</name>
</gene>
<keyword evidence="2" id="KW-1185">Reference proteome</keyword>
<evidence type="ECO:0000313" key="1">
    <source>
        <dbReference type="EMBL" id="MEJ7138870.1"/>
    </source>
</evidence>
<evidence type="ECO:0000313" key="2">
    <source>
        <dbReference type="Proteomes" id="UP001364695"/>
    </source>
</evidence>
<name>A0ACC6P3U6_9BURK</name>